<dbReference type="EMBL" id="GG738859">
    <property type="protein sequence ID" value="EFC46252.1"/>
    <property type="molecule type" value="Genomic_DNA"/>
</dbReference>
<keyword evidence="3" id="KW-1185">Reference proteome</keyword>
<feature type="transmembrane region" description="Helical" evidence="1">
    <location>
        <begin position="61"/>
        <end position="81"/>
    </location>
</feature>
<dbReference type="AlphaFoldDB" id="D2VA61"/>
<keyword evidence="1" id="KW-0472">Membrane</keyword>
<proteinExistence type="predicted"/>
<dbReference type="GeneID" id="8859369"/>
<protein>
    <submittedName>
        <fullName evidence="2">Predicted protein</fullName>
    </submittedName>
</protein>
<keyword evidence="1" id="KW-0812">Transmembrane</keyword>
<dbReference type="Proteomes" id="UP000006671">
    <property type="component" value="Unassembled WGS sequence"/>
</dbReference>
<gene>
    <name evidence="2" type="ORF">NAEGRDRAFT_65749</name>
</gene>
<dbReference type="KEGG" id="ngr:NAEGRDRAFT_65749"/>
<dbReference type="RefSeq" id="XP_002678996.1">
    <property type="nucleotide sequence ID" value="XM_002678950.1"/>
</dbReference>
<accession>D2VA61</accession>
<reference evidence="2 3" key="1">
    <citation type="journal article" date="2010" name="Cell">
        <title>The genome of Naegleria gruberi illuminates early eukaryotic versatility.</title>
        <authorList>
            <person name="Fritz-Laylin L.K."/>
            <person name="Prochnik S.E."/>
            <person name="Ginger M.L."/>
            <person name="Dacks J.B."/>
            <person name="Carpenter M.L."/>
            <person name="Field M.C."/>
            <person name="Kuo A."/>
            <person name="Paredez A."/>
            <person name="Chapman J."/>
            <person name="Pham J."/>
            <person name="Shu S."/>
            <person name="Neupane R."/>
            <person name="Cipriano M."/>
            <person name="Mancuso J."/>
            <person name="Tu H."/>
            <person name="Salamov A."/>
            <person name="Lindquist E."/>
            <person name="Shapiro H."/>
            <person name="Lucas S."/>
            <person name="Grigoriev I.V."/>
            <person name="Cande W.Z."/>
            <person name="Fulton C."/>
            <person name="Rokhsar D.S."/>
            <person name="Dawson S.C."/>
        </authorList>
    </citation>
    <scope>NUCLEOTIDE SEQUENCE [LARGE SCALE GENOMIC DNA]</scope>
    <source>
        <strain evidence="2 3">NEG-M</strain>
    </source>
</reference>
<dbReference type="OrthoDB" id="10257643at2759"/>
<evidence type="ECO:0000313" key="2">
    <source>
        <dbReference type="EMBL" id="EFC46252.1"/>
    </source>
</evidence>
<dbReference type="OMA" id="GENCEAK"/>
<evidence type="ECO:0000313" key="3">
    <source>
        <dbReference type="Proteomes" id="UP000006671"/>
    </source>
</evidence>
<keyword evidence="1" id="KW-1133">Transmembrane helix</keyword>
<sequence>MSTTQTKKKSIKKSEAYTQNSKIILRKFLRYYSLVSRKNTSSPCTMEEISTKKKKENLKGIFASLPLDVVIGNVFPFISYFELLTSFCCISKEWYLSIWEKYIMNSSISRLLLNFSRSLKRSFNFGKLGGKYDKFPILLPTYDDHIMCDTNRGFVKYEPVVLIGEGCEQKLCKLQNFTRSCKYLSDLKFDPLSSLRETGVPREKLLIYQDSEILSPDLHTVEFFRKHVTNNLRGAAKSYSNKSNVNIPQASFSIPEVFIDALLSNKSQLSDYFFTDELKKEIRNLNVVDADQNKACMGVVVWILREILSFYFMMFEYRLFSTKYANAHIPNNDSPSNIKVSMREKRLSLFNFEGSHHFKEGSILDCFSQVIDTIYGMNILNAST</sequence>
<evidence type="ECO:0000256" key="1">
    <source>
        <dbReference type="SAM" id="Phobius"/>
    </source>
</evidence>
<dbReference type="VEuPathDB" id="AmoebaDB:NAEGRDRAFT_65749"/>
<organism evidence="3">
    <name type="scientific">Naegleria gruberi</name>
    <name type="common">Amoeba</name>
    <dbReference type="NCBI Taxonomy" id="5762"/>
    <lineage>
        <taxon>Eukaryota</taxon>
        <taxon>Discoba</taxon>
        <taxon>Heterolobosea</taxon>
        <taxon>Tetramitia</taxon>
        <taxon>Eutetramitia</taxon>
        <taxon>Vahlkampfiidae</taxon>
        <taxon>Naegleria</taxon>
    </lineage>
</organism>
<dbReference type="InParanoid" id="D2VA61"/>
<name>D2VA61_NAEGR</name>